<gene>
    <name evidence="2" type="ORF">DES40_1776</name>
</gene>
<protein>
    <submittedName>
        <fullName evidence="2">CelD/BcsL family acetyltransferase involved in cellulose biosynthesis</fullName>
    </submittedName>
</protein>
<reference evidence="2 3" key="1">
    <citation type="submission" date="2018-10" db="EMBL/GenBank/DDBJ databases">
        <title>Genomic Encyclopedia of Type Strains, Phase IV (KMG-IV): sequencing the most valuable type-strain genomes for metagenomic binning, comparative biology and taxonomic classification.</title>
        <authorList>
            <person name="Goeker M."/>
        </authorList>
    </citation>
    <scope>NUCLEOTIDE SEQUENCE [LARGE SCALE GENOMIC DNA]</scope>
    <source>
        <strain evidence="2 3">DSM 22008</strain>
    </source>
</reference>
<keyword evidence="2" id="KW-0808">Transferase</keyword>
<dbReference type="Gene3D" id="3.40.630.30">
    <property type="match status" value="1"/>
</dbReference>
<dbReference type="InParanoid" id="A0A420WDL1"/>
<dbReference type="GO" id="GO:0016740">
    <property type="term" value="F:transferase activity"/>
    <property type="evidence" value="ECO:0007669"/>
    <property type="project" value="UniProtKB-KW"/>
</dbReference>
<sequence>MAKPLENIWDKTVGGNTLQTYVYKSQDLPDAVRAAWSRLRASNPKLYSPYFHIDYTLAVASLRKDVNIAVLEEAGEIVAILPYQGESFARPVGAPMTDYHGLICGPDYRYSLQDILSATSVGAYHFSALVSDIEQDVPKTHLGAVMSFPEGAEVWREARDSSFRKHQKSLRRRIRKATEEIGAPHIIFRSQSIEEFDTLIDWKVAQYAASGYYNVLGAEWTLPLLKSLWKKGIDAPLRLEMHSLYFGNQLAAIDTGLTDGTTYHSWIVAYNNAFRSYSPGTQLLNQIIDASDTLGYKTIDLGLGIDDFKQYYASETVKAASGFASISGPAAKLSKLYDAAEKLGQKHLSDAPGRLRRRYNQVSACEDTLSGRAKAMFSAVTAKKS</sequence>
<feature type="domain" description="BioF2-like acetyltransferase" evidence="1">
    <location>
        <begin position="164"/>
        <end position="310"/>
    </location>
</feature>
<comment type="caution">
    <text evidence="2">The sequence shown here is derived from an EMBL/GenBank/DDBJ whole genome shotgun (WGS) entry which is preliminary data.</text>
</comment>
<name>A0A420WDL1_9PROT</name>
<evidence type="ECO:0000313" key="3">
    <source>
        <dbReference type="Proteomes" id="UP000282211"/>
    </source>
</evidence>
<organism evidence="2 3">
    <name type="scientific">Litorimonas taeanensis</name>
    <dbReference type="NCBI Taxonomy" id="568099"/>
    <lineage>
        <taxon>Bacteria</taxon>
        <taxon>Pseudomonadati</taxon>
        <taxon>Pseudomonadota</taxon>
        <taxon>Alphaproteobacteria</taxon>
        <taxon>Maricaulales</taxon>
        <taxon>Robiginitomaculaceae</taxon>
    </lineage>
</organism>
<dbReference type="RefSeq" id="WP_121100925.1">
    <property type="nucleotide sequence ID" value="NZ_RBII01000002.1"/>
</dbReference>
<dbReference type="OrthoDB" id="4700839at2"/>
<dbReference type="EMBL" id="RBII01000002">
    <property type="protein sequence ID" value="RKQ69000.1"/>
    <property type="molecule type" value="Genomic_DNA"/>
</dbReference>
<dbReference type="AlphaFoldDB" id="A0A420WDL1"/>
<dbReference type="InterPro" id="IPR016181">
    <property type="entry name" value="Acyl_CoA_acyltransferase"/>
</dbReference>
<accession>A0A420WDL1</accession>
<evidence type="ECO:0000259" key="1">
    <source>
        <dbReference type="Pfam" id="PF13480"/>
    </source>
</evidence>
<proteinExistence type="predicted"/>
<evidence type="ECO:0000313" key="2">
    <source>
        <dbReference type="EMBL" id="RKQ69000.1"/>
    </source>
</evidence>
<dbReference type="InterPro" id="IPR038740">
    <property type="entry name" value="BioF2-like_GNAT_dom"/>
</dbReference>
<dbReference type="Proteomes" id="UP000282211">
    <property type="component" value="Unassembled WGS sequence"/>
</dbReference>
<dbReference type="Pfam" id="PF13480">
    <property type="entry name" value="Acetyltransf_6"/>
    <property type="match status" value="1"/>
</dbReference>
<dbReference type="SUPFAM" id="SSF55729">
    <property type="entry name" value="Acyl-CoA N-acyltransferases (Nat)"/>
    <property type="match status" value="1"/>
</dbReference>
<keyword evidence="3" id="KW-1185">Reference proteome</keyword>